<reference evidence="1 2" key="1">
    <citation type="submission" date="2013-01" db="EMBL/GenBank/DDBJ databases">
        <authorList>
            <person name="Harkins D.M."/>
            <person name="Durkin A.S."/>
            <person name="Brinkac L.M."/>
            <person name="Haft D.H."/>
            <person name="Selengut J.D."/>
            <person name="Sanka R."/>
            <person name="DePew J."/>
            <person name="Purushe J."/>
            <person name="Hartskeerl R.A."/>
            <person name="Ahmed A."/>
            <person name="van der Linden H."/>
            <person name="Goris M.G.A."/>
            <person name="Vinetz J.M."/>
            <person name="Sutton G.G."/>
            <person name="Nierman W.C."/>
            <person name="Fouts D.E."/>
        </authorList>
    </citation>
    <scope>NUCLEOTIDE SEQUENCE [LARGE SCALE GENOMIC DNA]</scope>
    <source>
        <strain evidence="1 2">MAVJ 401</strain>
    </source>
</reference>
<protein>
    <submittedName>
        <fullName evidence="1">Uncharacterized protein</fullName>
    </submittedName>
</protein>
<comment type="caution">
    <text evidence="1">The sequence shown here is derived from an EMBL/GenBank/DDBJ whole genome shotgun (WGS) entry which is preliminary data.</text>
</comment>
<organism evidence="1 2">
    <name type="scientific">Leptospira santarosai serovar Arenal str. MAVJ 401</name>
    <dbReference type="NCBI Taxonomy" id="1049976"/>
    <lineage>
        <taxon>Bacteria</taxon>
        <taxon>Pseudomonadati</taxon>
        <taxon>Spirochaetota</taxon>
        <taxon>Spirochaetia</taxon>
        <taxon>Leptospirales</taxon>
        <taxon>Leptospiraceae</taxon>
        <taxon>Leptospira</taxon>
    </lineage>
</organism>
<name>M6JPD4_9LEPT</name>
<dbReference type="AlphaFoldDB" id="M6JPD4"/>
<proteinExistence type="predicted"/>
<accession>M6JPD4</accession>
<gene>
    <name evidence="1" type="ORF">LEP1GSC063_3941</name>
</gene>
<dbReference type="Proteomes" id="UP000012106">
    <property type="component" value="Unassembled WGS sequence"/>
</dbReference>
<evidence type="ECO:0000313" key="2">
    <source>
        <dbReference type="Proteomes" id="UP000012106"/>
    </source>
</evidence>
<sequence length="60" mass="7193">MQSSMKNYPKNFYLPLKPAFGKFHRICKTTSIYAYKSKAEYSNFRIFFSTLPSFKKRKPK</sequence>
<dbReference type="EMBL" id="AHMU02000050">
    <property type="protein sequence ID" value="EMN21435.1"/>
    <property type="molecule type" value="Genomic_DNA"/>
</dbReference>
<evidence type="ECO:0000313" key="1">
    <source>
        <dbReference type="EMBL" id="EMN21435.1"/>
    </source>
</evidence>